<dbReference type="Gramene" id="MELO3C034869.2.1">
    <property type="protein sequence ID" value="MELO3C034869.2.1"/>
    <property type="gene ID" value="MELO3C034869.2"/>
</dbReference>
<proteinExistence type="predicted"/>
<sequence>MLFDFKIDGRGGGGNSSAIDEELVILCSKFLNGGRTRRRQ</sequence>
<accession>A0A9I9EK10</accession>
<organism evidence="1">
    <name type="scientific">Cucumis melo</name>
    <name type="common">Muskmelon</name>
    <dbReference type="NCBI Taxonomy" id="3656"/>
    <lineage>
        <taxon>Eukaryota</taxon>
        <taxon>Viridiplantae</taxon>
        <taxon>Streptophyta</taxon>
        <taxon>Embryophyta</taxon>
        <taxon>Tracheophyta</taxon>
        <taxon>Spermatophyta</taxon>
        <taxon>Magnoliopsida</taxon>
        <taxon>eudicotyledons</taxon>
        <taxon>Gunneridae</taxon>
        <taxon>Pentapetalae</taxon>
        <taxon>rosids</taxon>
        <taxon>fabids</taxon>
        <taxon>Cucurbitales</taxon>
        <taxon>Cucurbitaceae</taxon>
        <taxon>Benincaseae</taxon>
        <taxon>Cucumis</taxon>
    </lineage>
</organism>
<dbReference type="EnsemblPlants" id="MELO3C034869.2.1">
    <property type="protein sequence ID" value="MELO3C034869.2.1"/>
    <property type="gene ID" value="MELO3C034869.2"/>
</dbReference>
<dbReference type="AlphaFoldDB" id="A0A9I9EK10"/>
<reference evidence="1" key="1">
    <citation type="submission" date="2023-03" db="UniProtKB">
        <authorList>
            <consortium name="EnsemblPlants"/>
        </authorList>
    </citation>
    <scope>IDENTIFICATION</scope>
</reference>
<evidence type="ECO:0000313" key="1">
    <source>
        <dbReference type="EnsemblPlants" id="MELO3C034869.2.1"/>
    </source>
</evidence>
<protein>
    <submittedName>
        <fullName evidence="1">Uncharacterized protein</fullName>
    </submittedName>
</protein>
<name>A0A9I9EK10_CUCME</name>